<reference evidence="1 2" key="1">
    <citation type="submission" date="2018-10" db="EMBL/GenBank/DDBJ databases">
        <title>Genomic Encyclopedia of Archaeal and Bacterial Type Strains, Phase II (KMG-II): from individual species to whole genera.</title>
        <authorList>
            <person name="Goeker M."/>
        </authorList>
    </citation>
    <scope>NUCLEOTIDE SEQUENCE [LARGE SCALE GENOMIC DNA]</scope>
    <source>
        <strain evidence="1 2">ATCC 29870</strain>
    </source>
</reference>
<comment type="caution">
    <text evidence="1">The sequence shown here is derived from an EMBL/GenBank/DDBJ whole genome shotgun (WGS) entry which is preliminary data.</text>
</comment>
<dbReference type="EMBL" id="REFI01000006">
    <property type="protein sequence ID" value="RMA78632.1"/>
    <property type="molecule type" value="Genomic_DNA"/>
</dbReference>
<dbReference type="AlphaFoldDB" id="A0A3M0AHC9"/>
<evidence type="ECO:0000313" key="1">
    <source>
        <dbReference type="EMBL" id="RMA78632.1"/>
    </source>
</evidence>
<organism evidence="1 2">
    <name type="scientific">Metamycoplasma subdolum</name>
    <dbReference type="NCBI Taxonomy" id="92407"/>
    <lineage>
        <taxon>Bacteria</taxon>
        <taxon>Bacillati</taxon>
        <taxon>Mycoplasmatota</taxon>
        <taxon>Mycoplasmoidales</taxon>
        <taxon>Metamycoplasmataceae</taxon>
        <taxon>Metamycoplasma</taxon>
    </lineage>
</organism>
<protein>
    <submittedName>
        <fullName evidence="1">Uncharacterized protein</fullName>
    </submittedName>
</protein>
<dbReference type="InterPro" id="IPR054781">
    <property type="entry name" value="Asp23-rel"/>
</dbReference>
<dbReference type="RefSeq" id="WP_121940752.1">
    <property type="nucleotide sequence ID" value="NZ_CP137846.1"/>
</dbReference>
<sequence length="103" mass="11973">MEYINVNTRMNMIFQVEKEAIYNSLKSIFDDIKNIKLVSEIEININSSKTNVTIKLSYRLSKTANFSFETKKLISLIEQKLFSLINTKPNNINLIYAGVYDEI</sequence>
<dbReference type="Proteomes" id="UP000267246">
    <property type="component" value="Unassembled WGS sequence"/>
</dbReference>
<name>A0A3M0AHC9_9BACT</name>
<dbReference type="OrthoDB" id="398903at2"/>
<proteinExistence type="predicted"/>
<accession>A0A3M0AHC9</accession>
<dbReference type="NCBIfam" id="NF045836">
    <property type="entry name" value="MMB_0454_fam"/>
    <property type="match status" value="1"/>
</dbReference>
<gene>
    <name evidence="1" type="ORF">JN00_0274</name>
</gene>
<keyword evidence="2" id="KW-1185">Reference proteome</keyword>
<evidence type="ECO:0000313" key="2">
    <source>
        <dbReference type="Proteomes" id="UP000267246"/>
    </source>
</evidence>